<dbReference type="AlphaFoldDB" id="A0A4D7CRD6"/>
<proteinExistence type="inferred from homology"/>
<keyword evidence="2" id="KW-0805">Transcription regulation</keyword>
<dbReference type="Pfam" id="PF00126">
    <property type="entry name" value="HTH_1"/>
    <property type="match status" value="1"/>
</dbReference>
<evidence type="ECO:0000313" key="6">
    <source>
        <dbReference type="Proteomes" id="UP000298615"/>
    </source>
</evidence>
<dbReference type="InterPro" id="IPR036388">
    <property type="entry name" value="WH-like_DNA-bd_sf"/>
</dbReference>
<dbReference type="OrthoDB" id="9803735at2"/>
<dbReference type="Gene3D" id="1.10.10.10">
    <property type="entry name" value="Winged helix-like DNA-binding domain superfamily/Winged helix DNA-binding domain"/>
    <property type="match status" value="1"/>
</dbReference>
<dbReference type="Gene3D" id="3.40.190.290">
    <property type="match status" value="1"/>
</dbReference>
<evidence type="ECO:0000256" key="1">
    <source>
        <dbReference type="ARBA" id="ARBA00009437"/>
    </source>
</evidence>
<dbReference type="GO" id="GO:0003700">
    <property type="term" value="F:DNA-binding transcription factor activity"/>
    <property type="evidence" value="ECO:0007669"/>
    <property type="project" value="InterPro"/>
</dbReference>
<dbReference type="Proteomes" id="UP000298615">
    <property type="component" value="Chromosome"/>
</dbReference>
<protein>
    <submittedName>
        <fullName evidence="5">LysR family transcriptional regulator</fullName>
    </submittedName>
</protein>
<dbReference type="RefSeq" id="WP_136952409.1">
    <property type="nucleotide sequence ID" value="NZ_CP039712.1"/>
</dbReference>
<evidence type="ECO:0000256" key="2">
    <source>
        <dbReference type="ARBA" id="ARBA00023015"/>
    </source>
</evidence>
<dbReference type="InterPro" id="IPR000847">
    <property type="entry name" value="LysR_HTH_N"/>
</dbReference>
<name>A0A4D7CRD6_9ENTE</name>
<keyword evidence="4" id="KW-0804">Transcription</keyword>
<comment type="similarity">
    <text evidence="1">Belongs to the LysR transcriptional regulatory family.</text>
</comment>
<reference evidence="5 6" key="1">
    <citation type="submission" date="2019-04" db="EMBL/GenBank/DDBJ databases">
        <title>Vagococcus sp. nov., isolated from faeces of yaks (Bos grunniens).</title>
        <authorList>
            <person name="Ge Y."/>
        </authorList>
    </citation>
    <scope>NUCLEOTIDE SEQUENCE [LARGE SCALE GENOMIC DNA]</scope>
    <source>
        <strain evidence="5 6">MN-17</strain>
    </source>
</reference>
<evidence type="ECO:0000256" key="4">
    <source>
        <dbReference type="ARBA" id="ARBA00023163"/>
    </source>
</evidence>
<evidence type="ECO:0000313" key="5">
    <source>
        <dbReference type="EMBL" id="QCI85563.1"/>
    </source>
</evidence>
<keyword evidence="6" id="KW-1185">Reference proteome</keyword>
<sequence>MDIKHLRYFIAIVENDFNLSRTARSLYISQPTLSVMINNFEEKEGIKLFQRQQNKLLGLTLAGKIFYQDAQELIKQYYRMQHNLHNHQTDIKGTVTIGLPPFLLSVVFSSILPKIMMQHPEIHFDIQEKNTELLKQDLLLETVDLAVLLHPEGLSRKLIDTYLIQTSELVLLMSPNHHLSQKKTINWPDLHNQNIAIFDESFMNHHLIKARFEQIQLDQTISLETSSWDFLVNAVRMNDNLIAFIPQPLVKQQYLDDLIIKRMNEPIPWRVTLCRLKKQHYTALEQFVLDLLLTIFIDPK</sequence>
<dbReference type="CDD" id="cd05466">
    <property type="entry name" value="PBP2_LTTR_substrate"/>
    <property type="match status" value="1"/>
</dbReference>
<accession>A0A4D7CRD6</accession>
<dbReference type="GO" id="GO:0003677">
    <property type="term" value="F:DNA binding"/>
    <property type="evidence" value="ECO:0007669"/>
    <property type="project" value="UniProtKB-KW"/>
</dbReference>
<dbReference type="SUPFAM" id="SSF53850">
    <property type="entry name" value="Periplasmic binding protein-like II"/>
    <property type="match status" value="1"/>
</dbReference>
<dbReference type="InterPro" id="IPR050950">
    <property type="entry name" value="HTH-type_LysR_regulators"/>
</dbReference>
<dbReference type="PROSITE" id="PS50931">
    <property type="entry name" value="HTH_LYSR"/>
    <property type="match status" value="1"/>
</dbReference>
<organism evidence="5 6">
    <name type="scientific">Vagococcus zengguangii</name>
    <dbReference type="NCBI Taxonomy" id="2571750"/>
    <lineage>
        <taxon>Bacteria</taxon>
        <taxon>Bacillati</taxon>
        <taxon>Bacillota</taxon>
        <taxon>Bacilli</taxon>
        <taxon>Lactobacillales</taxon>
        <taxon>Enterococcaceae</taxon>
        <taxon>Vagococcus</taxon>
    </lineage>
</organism>
<keyword evidence="3" id="KW-0238">DNA-binding</keyword>
<dbReference type="InterPro" id="IPR005119">
    <property type="entry name" value="LysR_subst-bd"/>
</dbReference>
<dbReference type="PANTHER" id="PTHR30419">
    <property type="entry name" value="HTH-TYPE TRANSCRIPTIONAL REGULATOR YBHD"/>
    <property type="match status" value="1"/>
</dbReference>
<dbReference type="EMBL" id="CP039712">
    <property type="protein sequence ID" value="QCI85563.1"/>
    <property type="molecule type" value="Genomic_DNA"/>
</dbReference>
<dbReference type="GO" id="GO:0005829">
    <property type="term" value="C:cytosol"/>
    <property type="evidence" value="ECO:0007669"/>
    <property type="project" value="TreeGrafter"/>
</dbReference>
<dbReference type="Pfam" id="PF03466">
    <property type="entry name" value="LysR_substrate"/>
    <property type="match status" value="1"/>
</dbReference>
<dbReference type="InterPro" id="IPR036390">
    <property type="entry name" value="WH_DNA-bd_sf"/>
</dbReference>
<dbReference type="PANTHER" id="PTHR30419:SF8">
    <property type="entry name" value="NITROGEN ASSIMILATION TRANSCRIPTIONAL ACTIVATOR-RELATED"/>
    <property type="match status" value="1"/>
</dbReference>
<evidence type="ECO:0000256" key="3">
    <source>
        <dbReference type="ARBA" id="ARBA00023125"/>
    </source>
</evidence>
<dbReference type="KEGG" id="vao:FA707_00625"/>
<gene>
    <name evidence="5" type="ORF">FA707_00625</name>
</gene>
<dbReference type="SUPFAM" id="SSF46785">
    <property type="entry name" value="Winged helix' DNA-binding domain"/>
    <property type="match status" value="1"/>
</dbReference>